<dbReference type="GO" id="GO:0005576">
    <property type="term" value="C:extracellular region"/>
    <property type="evidence" value="ECO:0007669"/>
    <property type="project" value="UniProtKB-SubCell"/>
</dbReference>
<evidence type="ECO:0000313" key="17">
    <source>
        <dbReference type="Ensembl" id="ENSAMXP00000016522.2"/>
    </source>
</evidence>
<feature type="signal peptide" evidence="14">
    <location>
        <begin position="1"/>
        <end position="21"/>
    </location>
</feature>
<keyword evidence="4" id="KW-0964">Secreted</keyword>
<dbReference type="Gene3D" id="2.10.70.10">
    <property type="entry name" value="Complement Module, domain 1"/>
    <property type="match status" value="4"/>
</dbReference>
<evidence type="ECO:0000256" key="13">
    <source>
        <dbReference type="PROSITE-ProRule" id="PRU00302"/>
    </source>
</evidence>
<feature type="disulfide bond" evidence="13">
    <location>
        <begin position="178"/>
        <end position="205"/>
    </location>
</feature>
<evidence type="ECO:0000256" key="4">
    <source>
        <dbReference type="ARBA" id="ARBA00022525"/>
    </source>
</evidence>
<proteinExistence type="predicted"/>
<evidence type="ECO:0000313" key="18">
    <source>
        <dbReference type="Proteomes" id="UP000018467"/>
    </source>
</evidence>
<keyword evidence="6" id="KW-0358">Heparin-binding</keyword>
<dbReference type="GO" id="GO:0030414">
    <property type="term" value="F:peptidase inhibitor activity"/>
    <property type="evidence" value="ECO:0007669"/>
    <property type="project" value="InterPro"/>
</dbReference>
<comment type="function">
    <text evidence="1">Binds to various kinds of negatively charged substances such as heparin, phospholipids, and dextran sulfate. May prevent activation of the intrinsic blood coagulation cascade by binding to phospholipids on the surface of damaged cells.</text>
</comment>
<keyword evidence="5 13" id="KW-0768">Sushi</keyword>
<dbReference type="Proteomes" id="UP000018467">
    <property type="component" value="Unassembled WGS sequence"/>
</dbReference>
<accession>W5L9L0</accession>
<evidence type="ECO:0000256" key="9">
    <source>
        <dbReference type="ARBA" id="ARBA00023157"/>
    </source>
</evidence>
<evidence type="ECO:0000256" key="5">
    <source>
        <dbReference type="ARBA" id="ARBA00022659"/>
    </source>
</evidence>
<comment type="subcellular location">
    <subcellularLocation>
        <location evidence="2">Secreted</location>
    </subcellularLocation>
</comment>
<dbReference type="InterPro" id="IPR015104">
    <property type="entry name" value="Sushi_2"/>
</dbReference>
<protein>
    <recommendedName>
        <fullName evidence="3">Beta-2-glycoprotein 1</fullName>
    </recommendedName>
    <alternativeName>
        <fullName evidence="11">Apolipoprotein H</fullName>
    </alternativeName>
    <alternativeName>
        <fullName evidence="12">Beta-2-glycoprotein I</fullName>
    </alternativeName>
</protein>
<evidence type="ECO:0000256" key="7">
    <source>
        <dbReference type="ARBA" id="ARBA00022729"/>
    </source>
</evidence>
<dbReference type="GO" id="GO:0008201">
    <property type="term" value="F:heparin binding"/>
    <property type="evidence" value="ECO:0007669"/>
    <property type="project" value="UniProtKB-KW"/>
</dbReference>
<feature type="domain" description="Sushi" evidence="15">
    <location>
        <begin position="75"/>
        <end position="138"/>
    </location>
</feature>
<comment type="caution">
    <text evidence="13">Lacks conserved residue(s) required for the propagation of feature annotation.</text>
</comment>
<feature type="domain" description="Sushi" evidence="15">
    <location>
        <begin position="208"/>
        <end position="267"/>
    </location>
</feature>
<feature type="domain" description="WAP" evidence="16">
    <location>
        <begin position="24"/>
        <end position="74"/>
    </location>
</feature>
<dbReference type="HOGENOM" id="CLU_064313_0_0_1"/>
<dbReference type="InterPro" id="IPR008197">
    <property type="entry name" value="WAP_dom"/>
</dbReference>
<reference evidence="18" key="1">
    <citation type="submission" date="2013-03" db="EMBL/GenBank/DDBJ databases">
        <authorList>
            <person name="Jeffery W."/>
            <person name="Warren W."/>
            <person name="Wilson R.K."/>
        </authorList>
    </citation>
    <scope>NUCLEOTIDE SEQUENCE</scope>
    <source>
        <strain evidence="18">female</strain>
    </source>
</reference>
<evidence type="ECO:0000256" key="1">
    <source>
        <dbReference type="ARBA" id="ARBA00003651"/>
    </source>
</evidence>
<reference evidence="18" key="2">
    <citation type="journal article" date="2014" name="Nat. Commun.">
        <title>The cavefish genome reveals candidate genes for eye loss.</title>
        <authorList>
            <person name="McGaugh S.E."/>
            <person name="Gross J.B."/>
            <person name="Aken B."/>
            <person name="Blin M."/>
            <person name="Borowsky R."/>
            <person name="Chalopin D."/>
            <person name="Hinaux H."/>
            <person name="Jeffery W.R."/>
            <person name="Keene A."/>
            <person name="Ma L."/>
            <person name="Minx P."/>
            <person name="Murphy D."/>
            <person name="O'Quin K.E."/>
            <person name="Retaux S."/>
            <person name="Rohner N."/>
            <person name="Searle S.M."/>
            <person name="Stahl B.A."/>
            <person name="Tabin C."/>
            <person name="Volff J.N."/>
            <person name="Yoshizawa M."/>
            <person name="Warren W.C."/>
        </authorList>
    </citation>
    <scope>NUCLEOTIDE SEQUENCE [LARGE SCALE GENOMIC DNA]</scope>
    <source>
        <strain evidence="18">female</strain>
    </source>
</reference>
<dbReference type="Ensembl" id="ENSAMXT00000016522.2">
    <property type="protein sequence ID" value="ENSAMXP00000016522.2"/>
    <property type="gene ID" value="ENSAMXG00000016036.2"/>
</dbReference>
<keyword evidence="10" id="KW-0325">Glycoprotein</keyword>
<name>W5L9L0_ASTMX</name>
<keyword evidence="9 13" id="KW-1015">Disulfide bond</keyword>
<dbReference type="InterPro" id="IPR050350">
    <property type="entry name" value="Compl-Cell_Adhes-Reg"/>
</dbReference>
<keyword evidence="7 14" id="KW-0732">Signal</keyword>
<evidence type="ECO:0000256" key="2">
    <source>
        <dbReference type="ARBA" id="ARBA00004613"/>
    </source>
</evidence>
<dbReference type="SUPFAM" id="SSF57535">
    <property type="entry name" value="Complement control module/SCR domain"/>
    <property type="match status" value="4"/>
</dbReference>
<dbReference type="SMART" id="SM00032">
    <property type="entry name" value="CCP"/>
    <property type="match status" value="3"/>
</dbReference>
<reference evidence="17" key="3">
    <citation type="submission" date="2025-08" db="UniProtKB">
        <authorList>
            <consortium name="Ensembl"/>
        </authorList>
    </citation>
    <scope>IDENTIFICATION</scope>
</reference>
<dbReference type="Pfam" id="PF00095">
    <property type="entry name" value="WAP"/>
    <property type="match status" value="1"/>
</dbReference>
<dbReference type="PROSITE" id="PS50923">
    <property type="entry name" value="SUSHI"/>
    <property type="match status" value="3"/>
</dbReference>
<evidence type="ECO:0000259" key="15">
    <source>
        <dbReference type="PROSITE" id="PS50923"/>
    </source>
</evidence>
<evidence type="ECO:0000256" key="12">
    <source>
        <dbReference type="ARBA" id="ARBA00033414"/>
    </source>
</evidence>
<dbReference type="Pfam" id="PF09014">
    <property type="entry name" value="Sushi_2"/>
    <property type="match status" value="1"/>
</dbReference>
<dbReference type="InterPro" id="IPR000436">
    <property type="entry name" value="Sushi_SCR_CCP_dom"/>
</dbReference>
<dbReference type="CDD" id="cd00033">
    <property type="entry name" value="CCP"/>
    <property type="match status" value="3"/>
</dbReference>
<dbReference type="PROSITE" id="PS51390">
    <property type="entry name" value="WAP"/>
    <property type="match status" value="1"/>
</dbReference>
<dbReference type="FunFam" id="2.10.70.10:FF:000014">
    <property type="entry name" value="Membrane cofactor protein"/>
    <property type="match status" value="1"/>
</dbReference>
<keyword evidence="18" id="KW-1185">Reference proteome</keyword>
<dbReference type="eggNOG" id="KOG4297">
    <property type="taxonomic scope" value="Eukaryota"/>
</dbReference>
<dbReference type="AlphaFoldDB" id="W5L9L0"/>
<organism evidence="17 18">
    <name type="scientific">Astyanax mexicanus</name>
    <name type="common">Blind cave fish</name>
    <name type="synonym">Astyanax fasciatus mexicanus</name>
    <dbReference type="NCBI Taxonomy" id="7994"/>
    <lineage>
        <taxon>Eukaryota</taxon>
        <taxon>Metazoa</taxon>
        <taxon>Chordata</taxon>
        <taxon>Craniata</taxon>
        <taxon>Vertebrata</taxon>
        <taxon>Euteleostomi</taxon>
        <taxon>Actinopterygii</taxon>
        <taxon>Neopterygii</taxon>
        <taxon>Teleostei</taxon>
        <taxon>Ostariophysi</taxon>
        <taxon>Characiformes</taxon>
        <taxon>Characoidei</taxon>
        <taxon>Acestrorhamphidae</taxon>
        <taxon>Acestrorhamphinae</taxon>
        <taxon>Astyanax</taxon>
    </lineage>
</organism>
<evidence type="ECO:0000259" key="16">
    <source>
        <dbReference type="PROSITE" id="PS51390"/>
    </source>
</evidence>
<sequence>MMDKSSLFLLLLNLWTLSSLAQPPAEEIEQCPDRILGNEQRRTCPKKCQQDKDCGNKRQCLCDGPCGLSCVVPGRACPWPLPPGESFSVTLLSPSPSFSALLEVRCHPGHTMADGVDAIIRRCQGDRQWSGNDPVCTVGGGFGEKVVSEAGGSCILPDDELLVVRGGTEVGASIQYECTAGTVLLGNSDNVCLQNQTWRYPHPICQRVFCPQPLEVDRGYLVAVQKSEYQVGDTVYYLCKKTYLLDGPNQVTCQSNGTWSTVPFCRARCPIPAQRSRVLVGGEKRWPYDLTDGMVAHGEEVTFFCKHPEKHCSYTAAATCFDSRLTAPSCYLDPTWFQYKLYPHRLVSEINTCDPADLEGIEQ</sequence>
<dbReference type="InParanoid" id="W5L9L0"/>
<evidence type="ECO:0000256" key="8">
    <source>
        <dbReference type="ARBA" id="ARBA00022737"/>
    </source>
</evidence>
<evidence type="ECO:0000256" key="6">
    <source>
        <dbReference type="ARBA" id="ARBA00022674"/>
    </source>
</evidence>
<feature type="chain" id="PRO_5017350602" description="Beta-2-glycoprotein 1" evidence="14">
    <location>
        <begin position="22"/>
        <end position="363"/>
    </location>
</feature>
<dbReference type="Pfam" id="PF00084">
    <property type="entry name" value="Sushi"/>
    <property type="match status" value="3"/>
</dbReference>
<reference evidence="17" key="4">
    <citation type="submission" date="2025-09" db="UniProtKB">
        <authorList>
            <consortium name="Ensembl"/>
        </authorList>
    </citation>
    <scope>IDENTIFICATION</scope>
</reference>
<evidence type="ECO:0000256" key="11">
    <source>
        <dbReference type="ARBA" id="ARBA00029855"/>
    </source>
</evidence>
<feature type="domain" description="Sushi" evidence="15">
    <location>
        <begin position="152"/>
        <end position="207"/>
    </location>
</feature>
<dbReference type="GeneTree" id="ENSGT00940000157228"/>
<evidence type="ECO:0000256" key="14">
    <source>
        <dbReference type="SAM" id="SignalP"/>
    </source>
</evidence>
<dbReference type="PANTHER" id="PTHR19325">
    <property type="entry name" value="COMPLEMENT COMPONENT-RELATED SUSHI DOMAIN-CONTAINING"/>
    <property type="match status" value="1"/>
</dbReference>
<dbReference type="PANTHER" id="PTHR19325:SF502">
    <property type="entry name" value="BETA-2-GLYCOPROTEIN 1"/>
    <property type="match status" value="1"/>
</dbReference>
<feature type="disulfide bond" evidence="13">
    <location>
        <begin position="210"/>
        <end position="253"/>
    </location>
</feature>
<dbReference type="Bgee" id="ENSAMXG00000016036">
    <property type="expression patterns" value="Expressed in embryo and 7 other cell types or tissues"/>
</dbReference>
<keyword evidence="8" id="KW-0677">Repeat</keyword>
<evidence type="ECO:0000256" key="10">
    <source>
        <dbReference type="ARBA" id="ARBA00023180"/>
    </source>
</evidence>
<dbReference type="InterPro" id="IPR035976">
    <property type="entry name" value="Sushi/SCR/CCP_sf"/>
</dbReference>
<evidence type="ECO:0000256" key="3">
    <source>
        <dbReference type="ARBA" id="ARBA00020104"/>
    </source>
</evidence>